<keyword evidence="1" id="KW-1133">Transmembrane helix</keyword>
<name>A0A518AWU6_9BACT</name>
<dbReference type="EMBL" id="CP036279">
    <property type="protein sequence ID" value="QDU59193.1"/>
    <property type="molecule type" value="Genomic_DNA"/>
</dbReference>
<proteinExistence type="predicted"/>
<dbReference type="KEGG" id="knv:Pan216_00200"/>
<dbReference type="InterPro" id="IPR028082">
    <property type="entry name" value="Peripla_BP_I"/>
</dbReference>
<protein>
    <recommendedName>
        <fullName evidence="4">Receptor family ligand binding region</fullName>
    </recommendedName>
</protein>
<evidence type="ECO:0000313" key="2">
    <source>
        <dbReference type="EMBL" id="QDU59193.1"/>
    </source>
</evidence>
<evidence type="ECO:0008006" key="4">
    <source>
        <dbReference type="Google" id="ProtNLM"/>
    </source>
</evidence>
<dbReference type="Proteomes" id="UP000317093">
    <property type="component" value="Chromosome"/>
</dbReference>
<gene>
    <name evidence="2" type="ORF">Pan216_00200</name>
</gene>
<dbReference type="SUPFAM" id="SSF53822">
    <property type="entry name" value="Periplasmic binding protein-like I"/>
    <property type="match status" value="1"/>
</dbReference>
<dbReference type="Gene3D" id="3.40.50.2300">
    <property type="match status" value="2"/>
</dbReference>
<dbReference type="OrthoDB" id="253459at2"/>
<organism evidence="2 3">
    <name type="scientific">Kolteria novifilia</name>
    <dbReference type="NCBI Taxonomy" id="2527975"/>
    <lineage>
        <taxon>Bacteria</taxon>
        <taxon>Pseudomonadati</taxon>
        <taxon>Planctomycetota</taxon>
        <taxon>Planctomycetia</taxon>
        <taxon>Kolteriales</taxon>
        <taxon>Kolteriaceae</taxon>
        <taxon>Kolteria</taxon>
    </lineage>
</organism>
<keyword evidence="1" id="KW-0472">Membrane</keyword>
<evidence type="ECO:0000313" key="3">
    <source>
        <dbReference type="Proteomes" id="UP000317093"/>
    </source>
</evidence>
<keyword evidence="3" id="KW-1185">Reference proteome</keyword>
<dbReference type="RefSeq" id="WP_145253199.1">
    <property type="nucleotide sequence ID" value="NZ_CP036279.1"/>
</dbReference>
<reference evidence="2 3" key="1">
    <citation type="submission" date="2019-02" db="EMBL/GenBank/DDBJ databases">
        <title>Deep-cultivation of Planctomycetes and their phenomic and genomic characterization uncovers novel biology.</title>
        <authorList>
            <person name="Wiegand S."/>
            <person name="Jogler M."/>
            <person name="Boedeker C."/>
            <person name="Pinto D."/>
            <person name="Vollmers J."/>
            <person name="Rivas-Marin E."/>
            <person name="Kohn T."/>
            <person name="Peeters S.H."/>
            <person name="Heuer A."/>
            <person name="Rast P."/>
            <person name="Oberbeckmann S."/>
            <person name="Bunk B."/>
            <person name="Jeske O."/>
            <person name="Meyerdierks A."/>
            <person name="Storesund J.E."/>
            <person name="Kallscheuer N."/>
            <person name="Luecker S."/>
            <person name="Lage O.M."/>
            <person name="Pohl T."/>
            <person name="Merkel B.J."/>
            <person name="Hornburger P."/>
            <person name="Mueller R.-W."/>
            <person name="Bruemmer F."/>
            <person name="Labrenz M."/>
            <person name="Spormann A.M."/>
            <person name="Op den Camp H."/>
            <person name="Overmann J."/>
            <person name="Amann R."/>
            <person name="Jetten M.S.M."/>
            <person name="Mascher T."/>
            <person name="Medema M.H."/>
            <person name="Devos D.P."/>
            <person name="Kaster A.-K."/>
            <person name="Ovreas L."/>
            <person name="Rohde M."/>
            <person name="Galperin M.Y."/>
            <person name="Jogler C."/>
        </authorList>
    </citation>
    <scope>NUCLEOTIDE SEQUENCE [LARGE SCALE GENOMIC DNA]</scope>
    <source>
        <strain evidence="2 3">Pan216</strain>
    </source>
</reference>
<evidence type="ECO:0000256" key="1">
    <source>
        <dbReference type="SAM" id="Phobius"/>
    </source>
</evidence>
<feature type="transmembrane region" description="Helical" evidence="1">
    <location>
        <begin position="38"/>
        <end position="61"/>
    </location>
</feature>
<dbReference type="AlphaFoldDB" id="A0A518AWU6"/>
<sequence>MTDLWHSAAGDQRWDSPHATSHLLESTTADTMPVSKRILLIALGAVVLCAGIAAVVASRWISPSADVSEVGVVFPGTNERRWVDFVAGVKLAAKRLDLDVSTRREAHECLVELSPKPVLFRWYPDVGTGSIHRRVTGACTQSQPPVALVGAHNSVLTLAIAEALADCPDPDRAPVLLMTEATKDDLIDIHAERSFRFGFNNSHQAKTVVDRLVTYFADEGFAKAKVRAIIVDVVDDPFSVDLAHRYNKSLTQAFGPIAVAPPAEFAGRDPLDPDGPYWSLTTSTGRYEDPNPEEWDLARATIDRMAENPRNRWVLVLPVTTTPFRRFTHALEETLRTWSDPDVSKMVREHLVLLSGDSTNYHSFREVVGRTPAPFIFFDHVNPIDPSIVTDSDRSIPTRSLNREVAFTLLSALKRLGKDATPTTLAEELEHYVPPGATETMFQDGDRREGGGAIVVVPSGDFSSYEMILPPHWQ</sequence>
<keyword evidence="1" id="KW-0812">Transmembrane</keyword>
<accession>A0A518AWU6</accession>